<dbReference type="Gene3D" id="2.40.320.10">
    <property type="entry name" value="Hypothetical Protein Pfu-838710-001"/>
    <property type="match status" value="1"/>
</dbReference>
<dbReference type="GO" id="GO:0006369">
    <property type="term" value="P:termination of RNA polymerase II transcription"/>
    <property type="evidence" value="ECO:0007669"/>
    <property type="project" value="TreeGrafter"/>
</dbReference>
<dbReference type="GO" id="GO:0003712">
    <property type="term" value="F:transcription coregulator activity"/>
    <property type="evidence" value="ECO:0007669"/>
    <property type="project" value="InterPro"/>
</dbReference>
<proteinExistence type="inferred from homology"/>
<name>A0AAN8KA32_PATCE</name>
<dbReference type="Pfam" id="PF09637">
    <property type="entry name" value="Med18"/>
    <property type="match status" value="1"/>
</dbReference>
<evidence type="ECO:0000256" key="9">
    <source>
        <dbReference type="ARBA" id="ARBA00032012"/>
    </source>
</evidence>
<evidence type="ECO:0000256" key="5">
    <source>
        <dbReference type="ARBA" id="ARBA00023159"/>
    </source>
</evidence>
<evidence type="ECO:0000256" key="2">
    <source>
        <dbReference type="ARBA" id="ARBA00009814"/>
    </source>
</evidence>
<keyword evidence="6 10" id="KW-0804">Transcription</keyword>
<keyword evidence="4 10" id="KW-0805">Transcription regulation</keyword>
<evidence type="ECO:0000256" key="4">
    <source>
        <dbReference type="ARBA" id="ARBA00023015"/>
    </source>
</evidence>
<keyword evidence="12" id="KW-1185">Reference proteome</keyword>
<evidence type="ECO:0000256" key="10">
    <source>
        <dbReference type="RuleBase" id="RU364150"/>
    </source>
</evidence>
<reference evidence="11 12" key="1">
    <citation type="submission" date="2024-01" db="EMBL/GenBank/DDBJ databases">
        <title>The genome of the rayed Mediterranean limpet Patella caerulea (Linnaeus, 1758).</title>
        <authorList>
            <person name="Anh-Thu Weber A."/>
            <person name="Halstead-Nussloch G."/>
        </authorList>
    </citation>
    <scope>NUCLEOTIDE SEQUENCE [LARGE SCALE GENOMIC DNA]</scope>
    <source>
        <strain evidence="11">AATW-2023a</strain>
        <tissue evidence="11">Whole specimen</tissue>
    </source>
</reference>
<evidence type="ECO:0000313" key="11">
    <source>
        <dbReference type="EMBL" id="KAK6192011.1"/>
    </source>
</evidence>
<comment type="subunit">
    <text evidence="10">Component of the Mediator complex.</text>
</comment>
<dbReference type="GO" id="GO:0016592">
    <property type="term" value="C:mediator complex"/>
    <property type="evidence" value="ECO:0007669"/>
    <property type="project" value="InterPro"/>
</dbReference>
<dbReference type="PANTHER" id="PTHR13321">
    <property type="entry name" value="MEDIATOR OF RNA POLYMERASE II TRANSCRIPTION, SUBUNIT 18"/>
    <property type="match status" value="1"/>
</dbReference>
<dbReference type="Proteomes" id="UP001347796">
    <property type="component" value="Unassembled WGS sequence"/>
</dbReference>
<evidence type="ECO:0000256" key="3">
    <source>
        <dbReference type="ARBA" id="ARBA00019612"/>
    </source>
</evidence>
<evidence type="ECO:0000256" key="6">
    <source>
        <dbReference type="ARBA" id="ARBA00023163"/>
    </source>
</evidence>
<comment type="subcellular location">
    <subcellularLocation>
        <location evidence="1 10">Nucleus</location>
    </subcellularLocation>
</comment>
<evidence type="ECO:0000313" key="12">
    <source>
        <dbReference type="Proteomes" id="UP001347796"/>
    </source>
</evidence>
<protein>
    <recommendedName>
        <fullName evidence="3 10">Mediator of RNA polymerase II transcription subunit 18</fullName>
    </recommendedName>
    <alternativeName>
        <fullName evidence="9 10">Mediator complex subunit 18</fullName>
    </alternativeName>
</protein>
<accession>A0AAN8KA32</accession>
<dbReference type="EMBL" id="JAZGQO010000002">
    <property type="protein sequence ID" value="KAK6192011.1"/>
    <property type="molecule type" value="Genomic_DNA"/>
</dbReference>
<dbReference type="FunFam" id="2.40.320.10:FF:000001">
    <property type="entry name" value="Mediator of RNA polymerase II transcription subunit 18"/>
    <property type="match status" value="1"/>
</dbReference>
<dbReference type="AlphaFoldDB" id="A0AAN8KA32"/>
<comment type="similarity">
    <text evidence="2 10">Belongs to the Mediator complex subunit 18 family.</text>
</comment>
<evidence type="ECO:0000256" key="1">
    <source>
        <dbReference type="ARBA" id="ARBA00004123"/>
    </source>
</evidence>
<dbReference type="InterPro" id="IPR019095">
    <property type="entry name" value="Mediator_Med18"/>
</dbReference>
<evidence type="ECO:0000256" key="8">
    <source>
        <dbReference type="ARBA" id="ARBA00025687"/>
    </source>
</evidence>
<gene>
    <name evidence="10" type="primary">MED18</name>
    <name evidence="11" type="ORF">SNE40_003567</name>
</gene>
<dbReference type="GO" id="GO:0070847">
    <property type="term" value="C:core mediator complex"/>
    <property type="evidence" value="ECO:0007669"/>
    <property type="project" value="TreeGrafter"/>
</dbReference>
<dbReference type="PANTHER" id="PTHR13321:SF2">
    <property type="entry name" value="MEDIATOR OF RNA POLYMERASE II TRANSCRIPTION SUBUNIT 18"/>
    <property type="match status" value="1"/>
</dbReference>
<keyword evidence="5 10" id="KW-0010">Activator</keyword>
<keyword evidence="7 10" id="KW-0539">Nucleus</keyword>
<comment type="function">
    <text evidence="8 10">Component of the Mediator complex, a coactivator involved in the regulated transcription of nearly all RNA polymerase II-dependent genes. Mediator functions as a bridge to convey information from gene-specific regulatory proteins to the basal RNA polymerase II transcription machinery. Mediator is recruited to promoters by direct interactions with regulatory proteins and serves as a scaffold for the assembly of a functional preinitiation complex with RNA polymerase II and the general transcription factors.</text>
</comment>
<comment type="caution">
    <text evidence="11">The sequence shown here is derived from an EMBL/GenBank/DDBJ whole genome shotgun (WGS) entry which is preliminary data.</text>
</comment>
<dbReference type="GO" id="GO:0006357">
    <property type="term" value="P:regulation of transcription by RNA polymerase II"/>
    <property type="evidence" value="ECO:0007669"/>
    <property type="project" value="InterPro"/>
</dbReference>
<sequence>MENTFSVGLKNNIAPQQEYLLQGSIVDLHRDVLLHRLRGLCDNADKQPETFSDHEMVFVLRGATAQQNPVLFRVRRSLDPPDDPSWHIRYLGTSEIGDKNRHTLVRACFDVACSNNVVKFLNEMGFRSDHEYCVKGYFFHKGRMKVTVSKIYRMVQTGTPDGNTQEAMTQSSLVELSVVAPAGQEQIADDMKNFAEQLKPLVQLEKVDQKRLSVQ</sequence>
<organism evidence="11 12">
    <name type="scientific">Patella caerulea</name>
    <name type="common">Rayed Mediterranean limpet</name>
    <dbReference type="NCBI Taxonomy" id="87958"/>
    <lineage>
        <taxon>Eukaryota</taxon>
        <taxon>Metazoa</taxon>
        <taxon>Spiralia</taxon>
        <taxon>Lophotrochozoa</taxon>
        <taxon>Mollusca</taxon>
        <taxon>Gastropoda</taxon>
        <taxon>Patellogastropoda</taxon>
        <taxon>Patelloidea</taxon>
        <taxon>Patellidae</taxon>
        <taxon>Patella</taxon>
    </lineage>
</organism>
<evidence type="ECO:0000256" key="7">
    <source>
        <dbReference type="ARBA" id="ARBA00023242"/>
    </source>
</evidence>